<organism evidence="3 4">
    <name type="scientific">Clostridium amylolyticum</name>
    <dbReference type="NCBI Taxonomy" id="1121298"/>
    <lineage>
        <taxon>Bacteria</taxon>
        <taxon>Bacillati</taxon>
        <taxon>Bacillota</taxon>
        <taxon>Clostridia</taxon>
        <taxon>Eubacteriales</taxon>
        <taxon>Clostridiaceae</taxon>
        <taxon>Clostridium</taxon>
    </lineage>
</organism>
<dbReference type="AlphaFoldDB" id="A0A1M6EW65"/>
<keyword evidence="2" id="KW-0472">Membrane</keyword>
<feature type="transmembrane region" description="Helical" evidence="2">
    <location>
        <begin position="81"/>
        <end position="100"/>
    </location>
</feature>
<dbReference type="EMBL" id="FQZO01000002">
    <property type="protein sequence ID" value="SHI89727.1"/>
    <property type="molecule type" value="Genomic_DNA"/>
</dbReference>
<feature type="coiled-coil region" evidence="1">
    <location>
        <begin position="2"/>
        <end position="71"/>
    </location>
</feature>
<protein>
    <recommendedName>
        <fullName evidence="5">Haemolysin XhlA</fullName>
    </recommendedName>
</protein>
<keyword evidence="2" id="KW-1133">Transmembrane helix</keyword>
<dbReference type="RefSeq" id="WP_073005533.1">
    <property type="nucleotide sequence ID" value="NZ_FQZO01000002.1"/>
</dbReference>
<keyword evidence="2" id="KW-0812">Transmembrane</keyword>
<dbReference type="Proteomes" id="UP000184080">
    <property type="component" value="Unassembled WGS sequence"/>
</dbReference>
<evidence type="ECO:0000313" key="3">
    <source>
        <dbReference type="EMBL" id="SHI89727.1"/>
    </source>
</evidence>
<accession>A0A1M6EW65</accession>
<evidence type="ECO:0000256" key="2">
    <source>
        <dbReference type="SAM" id="Phobius"/>
    </source>
</evidence>
<reference evidence="3 4" key="1">
    <citation type="submission" date="2016-11" db="EMBL/GenBank/DDBJ databases">
        <authorList>
            <person name="Jaros S."/>
            <person name="Januszkiewicz K."/>
            <person name="Wedrychowicz H."/>
        </authorList>
    </citation>
    <scope>NUCLEOTIDE SEQUENCE [LARGE SCALE GENOMIC DNA]</scope>
    <source>
        <strain evidence="3 4">DSM 21864</strain>
    </source>
</reference>
<gene>
    <name evidence="3" type="ORF">SAMN05444401_1719</name>
</gene>
<dbReference type="OrthoDB" id="1904583at2"/>
<evidence type="ECO:0000313" key="4">
    <source>
        <dbReference type="Proteomes" id="UP000184080"/>
    </source>
</evidence>
<evidence type="ECO:0008006" key="5">
    <source>
        <dbReference type="Google" id="ProtNLM"/>
    </source>
</evidence>
<dbReference type="STRING" id="1121298.SAMN05444401_1719"/>
<keyword evidence="1" id="KW-0175">Coiled coil</keyword>
<evidence type="ECO:0000256" key="1">
    <source>
        <dbReference type="SAM" id="Coils"/>
    </source>
</evidence>
<proteinExistence type="predicted"/>
<keyword evidence="4" id="KW-1185">Reference proteome</keyword>
<name>A0A1M6EW65_9CLOT</name>
<sequence length="102" mass="11581">MADEKDIKIDNLEKQILELKESKKDFEQRLLILERTSAVSSEQIKMIFNILNEIKESIGDIASKLDHIEKEPSKEAKHYKVALVSSTITGIVGIILGLIFKK</sequence>